<dbReference type="Proteomes" id="UP000095003">
    <property type="component" value="Unassembled WGS sequence"/>
</dbReference>
<dbReference type="EMBL" id="MCGI01000003">
    <property type="protein sequence ID" value="ODM10571.1"/>
    <property type="molecule type" value="Genomic_DNA"/>
</dbReference>
<dbReference type="Pfam" id="PF13302">
    <property type="entry name" value="Acetyltransf_3"/>
    <property type="match status" value="1"/>
</dbReference>
<dbReference type="PANTHER" id="PTHR43792">
    <property type="entry name" value="GNAT FAMILY, PUTATIVE (AFU_ORTHOLOGUE AFUA_3G00765)-RELATED-RELATED"/>
    <property type="match status" value="1"/>
</dbReference>
<dbReference type="InterPro" id="IPR000182">
    <property type="entry name" value="GNAT_dom"/>
</dbReference>
<gene>
    <name evidence="2" type="ORF">BEH84_03000</name>
</gene>
<name>A0A1E3AQ00_9FIRM</name>
<comment type="caution">
    <text evidence="2">The sequence shown here is derived from an EMBL/GenBank/DDBJ whole genome shotgun (WGS) entry which is preliminary data.</text>
</comment>
<dbReference type="PROSITE" id="PS51186">
    <property type="entry name" value="GNAT"/>
    <property type="match status" value="1"/>
</dbReference>
<dbReference type="InterPro" id="IPR051531">
    <property type="entry name" value="N-acetyltransferase"/>
</dbReference>
<feature type="domain" description="N-acetyltransferase" evidence="1">
    <location>
        <begin position="8"/>
        <end position="168"/>
    </location>
</feature>
<dbReference type="SUPFAM" id="SSF55729">
    <property type="entry name" value="Acyl-CoA N-acyltransferases (Nat)"/>
    <property type="match status" value="1"/>
</dbReference>
<evidence type="ECO:0000259" key="1">
    <source>
        <dbReference type="PROSITE" id="PS51186"/>
    </source>
</evidence>
<evidence type="ECO:0000313" key="2">
    <source>
        <dbReference type="EMBL" id="ODM10571.1"/>
    </source>
</evidence>
<dbReference type="Gene3D" id="3.40.630.30">
    <property type="match status" value="1"/>
</dbReference>
<dbReference type="AlphaFoldDB" id="A0A1E3AQ00"/>
<dbReference type="GO" id="GO:0016747">
    <property type="term" value="F:acyltransferase activity, transferring groups other than amino-acyl groups"/>
    <property type="evidence" value="ECO:0007669"/>
    <property type="project" value="InterPro"/>
</dbReference>
<organism evidence="2 3">
    <name type="scientific">Eisenbergiella tayi</name>
    <dbReference type="NCBI Taxonomy" id="1432052"/>
    <lineage>
        <taxon>Bacteria</taxon>
        <taxon>Bacillati</taxon>
        <taxon>Bacillota</taxon>
        <taxon>Clostridia</taxon>
        <taxon>Lachnospirales</taxon>
        <taxon>Lachnospiraceae</taxon>
        <taxon>Eisenbergiella</taxon>
    </lineage>
</organism>
<proteinExistence type="predicted"/>
<sequence>MELLTPRLKISTLKEIDFPEFEKTLNEVQRTCLGGSKNFFDWIISQYNNMDIINGLISLGMFDKKTSELLGTVGVGKHDDLHEPEIFYQLRPEFRGHGYVTEAVKAVTKWAFENYEIPYLIGTVEVSNMKSQKVLERCSYQFIDERTLLVHAEGIQYRFKYYRFYPAK</sequence>
<dbReference type="InterPro" id="IPR016181">
    <property type="entry name" value="Acyl_CoA_acyltransferase"/>
</dbReference>
<accession>A0A1E3AQ00</accession>
<protein>
    <recommendedName>
        <fullName evidence="1">N-acetyltransferase domain-containing protein</fullName>
    </recommendedName>
</protein>
<evidence type="ECO:0000313" key="3">
    <source>
        <dbReference type="Proteomes" id="UP000095003"/>
    </source>
</evidence>
<dbReference type="GeneID" id="93303287"/>
<reference evidence="2 3" key="1">
    <citation type="submission" date="2016-07" db="EMBL/GenBank/DDBJ databases">
        <title>Characterization of isolates of Eisenbergiella tayi derived from blood cultures, using whole genome sequencing.</title>
        <authorList>
            <person name="Burdz T."/>
            <person name="Wiebe D."/>
            <person name="Huynh C."/>
            <person name="Bernard K."/>
        </authorList>
    </citation>
    <scope>NUCLEOTIDE SEQUENCE [LARGE SCALE GENOMIC DNA]</scope>
    <source>
        <strain evidence="2 3">NML 120489</strain>
    </source>
</reference>
<dbReference type="RefSeq" id="WP_069157462.1">
    <property type="nucleotide sequence ID" value="NZ_MCGI01000003.1"/>
</dbReference>
<dbReference type="PANTHER" id="PTHR43792:SF16">
    <property type="entry name" value="N-ACETYLTRANSFERASE DOMAIN-CONTAINING PROTEIN"/>
    <property type="match status" value="1"/>
</dbReference>